<dbReference type="EMBL" id="KN716854">
    <property type="protein sequence ID" value="KJH41303.1"/>
    <property type="molecule type" value="Genomic_DNA"/>
</dbReference>
<sequence>MSSITNENRMEIKDSIMRYKGSMLINVLGSILLLCVHKSYSRMSSSKSTTGQTYVPLIVPNSQAVASTANSSSFNIFRMIINDGHRAKPSQPIVDLESDALAVVQEDVDESPIAKRRKVYFFVSFPLNGQSTLVPLVEYSVEENRVGSNLGSVLRDNSQDEEIICLSDLTVVDEELTLHESIDAASLTSSENAEIRVCSYNVLSELTASNTMDLYPHLGTNESLIKWENRWQLLKEELLRLDADVFGLQEVDCDHYESDFKPFMIKAGYAAFYKQGTGMKWDGCAVFVKKRKLKIINYSTVEYFVSLSSSMNRNQIGQILRLRCKRTSQEFIYANTHLLFNPTLGDIKLGQLAMLIANIEKELKKSYCPVILGGDLNIEPLSYIYTYISESRLYLRGLLRNELSGQGEHGGPYVQANSILPAITNIGRDSMFIGEGELRDVAADYFTHPLQLTSVYHHFNEIGEKEVSSYHQKMANPDFLFYSIKKKMTVGFKAHVYEVPELRLLRRLSLPGSTILKKTLGPWPNRYVPSDHIPLIADFMLSRIENEEDDWCKMKLTVVVDMLPLH</sequence>
<organism evidence="2 3">
    <name type="scientific">Dictyocaulus viviparus</name>
    <name type="common">Bovine lungworm</name>
    <dbReference type="NCBI Taxonomy" id="29172"/>
    <lineage>
        <taxon>Eukaryota</taxon>
        <taxon>Metazoa</taxon>
        <taxon>Ecdysozoa</taxon>
        <taxon>Nematoda</taxon>
        <taxon>Chromadorea</taxon>
        <taxon>Rhabditida</taxon>
        <taxon>Rhabditina</taxon>
        <taxon>Rhabditomorpha</taxon>
        <taxon>Strongyloidea</taxon>
        <taxon>Metastrongylidae</taxon>
        <taxon>Dictyocaulus</taxon>
    </lineage>
</organism>
<gene>
    <name evidence="2" type="ORF">DICVIV_12725</name>
</gene>
<dbReference type="InterPro" id="IPR050410">
    <property type="entry name" value="CCR4/nocturin_mRNA_transcr"/>
</dbReference>
<dbReference type="GO" id="GO:0004519">
    <property type="term" value="F:endonuclease activity"/>
    <property type="evidence" value="ECO:0007669"/>
    <property type="project" value="UniProtKB-KW"/>
</dbReference>
<feature type="domain" description="Endonuclease/exonuclease/phosphatase" evidence="1">
    <location>
        <begin position="198"/>
        <end position="395"/>
    </location>
</feature>
<keyword evidence="2" id="KW-0269">Exonuclease</keyword>
<protein>
    <submittedName>
        <fullName evidence="2">Endonuclease/exonuclease/phosphatase family protein</fullName>
    </submittedName>
</protein>
<dbReference type="STRING" id="29172.A0A0D8X9R6"/>
<evidence type="ECO:0000313" key="3">
    <source>
        <dbReference type="Proteomes" id="UP000053766"/>
    </source>
</evidence>
<dbReference type="Proteomes" id="UP000053766">
    <property type="component" value="Unassembled WGS sequence"/>
</dbReference>
<dbReference type="GO" id="GO:0000175">
    <property type="term" value="F:3'-5'-RNA exonuclease activity"/>
    <property type="evidence" value="ECO:0007669"/>
    <property type="project" value="TreeGrafter"/>
</dbReference>
<dbReference type="OrthoDB" id="10253982at2759"/>
<keyword evidence="2" id="KW-0540">Nuclease</keyword>
<reference evidence="2 3" key="1">
    <citation type="submission" date="2013-11" db="EMBL/GenBank/DDBJ databases">
        <title>Draft genome of the bovine lungworm Dictyocaulus viviparus.</title>
        <authorList>
            <person name="Mitreva M."/>
        </authorList>
    </citation>
    <scope>NUCLEOTIDE SEQUENCE [LARGE SCALE GENOMIC DNA]</scope>
    <source>
        <strain evidence="2 3">HannoverDv2000</strain>
    </source>
</reference>
<dbReference type="InterPro" id="IPR005135">
    <property type="entry name" value="Endo/exonuclease/phosphatase"/>
</dbReference>
<dbReference type="InterPro" id="IPR036691">
    <property type="entry name" value="Endo/exonu/phosph_ase_sf"/>
</dbReference>
<proteinExistence type="predicted"/>
<dbReference type="SUPFAM" id="SSF56219">
    <property type="entry name" value="DNase I-like"/>
    <property type="match status" value="1"/>
</dbReference>
<dbReference type="PANTHER" id="PTHR12121:SF34">
    <property type="entry name" value="PROTEIN ANGEL"/>
    <property type="match status" value="1"/>
</dbReference>
<evidence type="ECO:0000259" key="1">
    <source>
        <dbReference type="Pfam" id="PF03372"/>
    </source>
</evidence>
<accession>A0A0D8X9R6</accession>
<dbReference type="Gene3D" id="3.60.10.10">
    <property type="entry name" value="Endonuclease/exonuclease/phosphatase"/>
    <property type="match status" value="1"/>
</dbReference>
<keyword evidence="2" id="KW-0378">Hydrolase</keyword>
<keyword evidence="2" id="KW-0255">Endonuclease</keyword>
<dbReference type="AlphaFoldDB" id="A0A0D8X9R6"/>
<name>A0A0D8X9R6_DICVI</name>
<keyword evidence="3" id="KW-1185">Reference proteome</keyword>
<dbReference type="Pfam" id="PF03372">
    <property type="entry name" value="Exo_endo_phos"/>
    <property type="match status" value="1"/>
</dbReference>
<dbReference type="PANTHER" id="PTHR12121">
    <property type="entry name" value="CARBON CATABOLITE REPRESSOR PROTEIN 4"/>
    <property type="match status" value="1"/>
</dbReference>
<reference evidence="3" key="2">
    <citation type="journal article" date="2016" name="Sci. Rep.">
        <title>Dictyocaulus viviparus genome, variome and transcriptome elucidate lungworm biology and support future intervention.</title>
        <authorList>
            <person name="McNulty S.N."/>
            <person name="Strube C."/>
            <person name="Rosa B.A."/>
            <person name="Martin J.C."/>
            <person name="Tyagi R."/>
            <person name="Choi Y.J."/>
            <person name="Wang Q."/>
            <person name="Hallsworth Pepin K."/>
            <person name="Zhang X."/>
            <person name="Ozersky P."/>
            <person name="Wilson R.K."/>
            <person name="Sternberg P.W."/>
            <person name="Gasser R.B."/>
            <person name="Mitreva M."/>
        </authorList>
    </citation>
    <scope>NUCLEOTIDE SEQUENCE [LARGE SCALE GENOMIC DNA]</scope>
    <source>
        <strain evidence="3">HannoverDv2000</strain>
    </source>
</reference>
<evidence type="ECO:0000313" key="2">
    <source>
        <dbReference type="EMBL" id="KJH41303.1"/>
    </source>
</evidence>